<dbReference type="GO" id="GO:0000049">
    <property type="term" value="F:tRNA binding"/>
    <property type="evidence" value="ECO:0007669"/>
    <property type="project" value="UniProtKB-UniRule"/>
</dbReference>
<dbReference type="InterPro" id="IPR020568">
    <property type="entry name" value="Ribosomal_Su5_D2-typ_SF"/>
</dbReference>
<keyword evidence="1 6" id="KW-0819">tRNA processing</keyword>
<dbReference type="PANTHER" id="PTHR33992">
    <property type="entry name" value="RIBONUCLEASE P PROTEIN COMPONENT"/>
    <property type="match status" value="1"/>
</dbReference>
<evidence type="ECO:0000256" key="4">
    <source>
        <dbReference type="ARBA" id="ARBA00022801"/>
    </source>
</evidence>
<evidence type="ECO:0000256" key="6">
    <source>
        <dbReference type="HAMAP-Rule" id="MF_00227"/>
    </source>
</evidence>
<accession>E6JYF8</accession>
<evidence type="ECO:0000256" key="7">
    <source>
        <dbReference type="NCBIfam" id="TIGR00188"/>
    </source>
</evidence>
<comment type="catalytic activity">
    <reaction evidence="6">
        <text>Endonucleolytic cleavage of RNA, removing 5'-extranucleotides from tRNA precursor.</text>
        <dbReference type="EC" id="3.1.26.5"/>
    </reaction>
</comment>
<dbReference type="Gene3D" id="3.30.230.10">
    <property type="match status" value="1"/>
</dbReference>
<dbReference type="HOGENOM" id="CLU_117179_4_0_11"/>
<feature type="region of interest" description="Disordered" evidence="8">
    <location>
        <begin position="36"/>
        <end position="59"/>
    </location>
</feature>
<dbReference type="PATRIC" id="fig|864564.6.peg.1700"/>
<comment type="subunit">
    <text evidence="6">Consists of a catalytic RNA component (M1 or rnpB) and a protein subunit.</text>
</comment>
<dbReference type="PANTHER" id="PTHR33992:SF1">
    <property type="entry name" value="RIBONUCLEASE P PROTEIN COMPONENT"/>
    <property type="match status" value="1"/>
</dbReference>
<evidence type="ECO:0000256" key="5">
    <source>
        <dbReference type="ARBA" id="ARBA00022884"/>
    </source>
</evidence>
<dbReference type="InterPro" id="IPR000100">
    <property type="entry name" value="RNase_P"/>
</dbReference>
<dbReference type="KEGG" id="pdo:PSDT_1547"/>
<dbReference type="GO" id="GO:0030677">
    <property type="term" value="C:ribonuclease P complex"/>
    <property type="evidence" value="ECO:0007669"/>
    <property type="project" value="TreeGrafter"/>
</dbReference>
<keyword evidence="4 6" id="KW-0378">Hydrolase</keyword>
<dbReference type="Pfam" id="PF00825">
    <property type="entry name" value="Ribonuclease_P"/>
    <property type="match status" value="1"/>
</dbReference>
<evidence type="ECO:0000256" key="3">
    <source>
        <dbReference type="ARBA" id="ARBA00022759"/>
    </source>
</evidence>
<dbReference type="GO" id="GO:0042781">
    <property type="term" value="F:3'-tRNA processing endoribonuclease activity"/>
    <property type="evidence" value="ECO:0007669"/>
    <property type="project" value="TreeGrafter"/>
</dbReference>
<dbReference type="RefSeq" id="WP_006289992.1">
    <property type="nucleotide sequence ID" value="NZ_AP012333.1"/>
</dbReference>
<dbReference type="EC" id="3.1.26.5" evidence="6 7"/>
<gene>
    <name evidence="6 9" type="primary">rnpA</name>
    <name evidence="9" type="ORF">HMPREF0620_0022</name>
</gene>
<name>E6JYF8_PARDN</name>
<keyword evidence="5 6" id="KW-0694">RNA-binding</keyword>
<evidence type="ECO:0000313" key="10">
    <source>
        <dbReference type="Proteomes" id="UP000004946"/>
    </source>
</evidence>
<sequence>MERLKSHRDFVAVLKHRRKVSTRDLVLHYRLQDLSSGLSSPADSQREVADPSPKGFNGSSDQPIYLGLAVSKAVGHAVERNKVKRRFRVLARKYEPLLAQALKDRPGTRLSLVMRAKPQTAHVPFADLDQQVEKAFVKLVRQMNGSDGRP</sequence>
<comment type="function">
    <text evidence="6">RNaseP catalyzes the removal of the 5'-leader sequence from pre-tRNA to produce the mature 5'-terminus. It can also cleave other RNA substrates such as 4.5S RNA. The protein component plays an auxiliary but essential role in vivo by binding to the 5'-leader sequence and broadening the substrate specificity of the ribozyme.</text>
</comment>
<evidence type="ECO:0000256" key="1">
    <source>
        <dbReference type="ARBA" id="ARBA00022694"/>
    </source>
</evidence>
<protein>
    <recommendedName>
        <fullName evidence="6 7">Ribonuclease P protein component</fullName>
        <shortName evidence="6">RNase P protein</shortName>
        <shortName evidence="6">RNaseP protein</shortName>
        <ecNumber evidence="6 7">3.1.26.5</ecNumber>
    </recommendedName>
    <alternativeName>
        <fullName evidence="6">Protein C5</fullName>
    </alternativeName>
</protein>
<dbReference type="HAMAP" id="MF_00227">
    <property type="entry name" value="RNase_P"/>
    <property type="match status" value="1"/>
</dbReference>
<keyword evidence="2 6" id="KW-0540">Nuclease</keyword>
<dbReference type="GO" id="GO:0004526">
    <property type="term" value="F:ribonuclease P activity"/>
    <property type="evidence" value="ECO:0007669"/>
    <property type="project" value="UniProtKB-UniRule"/>
</dbReference>
<organism evidence="9 10">
    <name type="scientific">Parascardovia denticolens DSM 10105 = JCM 12538</name>
    <dbReference type="NCBI Taxonomy" id="864564"/>
    <lineage>
        <taxon>Bacteria</taxon>
        <taxon>Bacillati</taxon>
        <taxon>Actinomycetota</taxon>
        <taxon>Actinomycetes</taxon>
        <taxon>Bifidobacteriales</taxon>
        <taxon>Bifidobacteriaceae</taxon>
        <taxon>Parascardovia</taxon>
    </lineage>
</organism>
<proteinExistence type="inferred from homology"/>
<evidence type="ECO:0000256" key="2">
    <source>
        <dbReference type="ARBA" id="ARBA00022722"/>
    </source>
</evidence>
<keyword evidence="10" id="KW-1185">Reference proteome</keyword>
<comment type="caution">
    <text evidence="9">The sequence shown here is derived from an EMBL/GenBank/DDBJ whole genome shotgun (WGS) entry which is preliminary data.</text>
</comment>
<keyword evidence="3 6" id="KW-0255">Endonuclease</keyword>
<evidence type="ECO:0000313" key="9">
    <source>
        <dbReference type="EMBL" id="EFT83017.1"/>
    </source>
</evidence>
<dbReference type="Proteomes" id="UP000004946">
    <property type="component" value="Chromosome"/>
</dbReference>
<dbReference type="NCBIfam" id="TIGR00188">
    <property type="entry name" value="rnpA"/>
    <property type="match status" value="1"/>
</dbReference>
<dbReference type="AlphaFoldDB" id="E6JYF8"/>
<dbReference type="GO" id="GO:0001682">
    <property type="term" value="P:tRNA 5'-leader removal"/>
    <property type="evidence" value="ECO:0007669"/>
    <property type="project" value="UniProtKB-UniRule"/>
</dbReference>
<reference evidence="9 10" key="1">
    <citation type="submission" date="2010-12" db="EMBL/GenBank/DDBJ databases">
        <authorList>
            <person name="Muzny D."/>
            <person name="Qin X."/>
            <person name="Buhay C."/>
            <person name="Dugan-Rocha S."/>
            <person name="Ding Y."/>
            <person name="Chen G."/>
            <person name="Hawes A."/>
            <person name="Holder M."/>
            <person name="Jhangiani S."/>
            <person name="Johnson A."/>
            <person name="Khan Z."/>
            <person name="Li Z."/>
            <person name="Liu W."/>
            <person name="Liu X."/>
            <person name="Perez L."/>
            <person name="Shen H."/>
            <person name="Wang Q."/>
            <person name="Watt J."/>
            <person name="Xi L."/>
            <person name="Xin Y."/>
            <person name="Zhou J."/>
            <person name="Deng J."/>
            <person name="Jiang H."/>
            <person name="Liu Y."/>
            <person name="Qu J."/>
            <person name="Song X.-Z."/>
            <person name="Zhang L."/>
            <person name="Villasana D."/>
            <person name="Johnson A."/>
            <person name="Liu J."/>
            <person name="Liyanage D."/>
            <person name="Lorensuhewa L."/>
            <person name="Robinson T."/>
            <person name="Song A."/>
            <person name="Song B.-B."/>
            <person name="Dinh H."/>
            <person name="Thornton R."/>
            <person name="Coyle M."/>
            <person name="Francisco L."/>
            <person name="Jackson L."/>
            <person name="Javaid M."/>
            <person name="Korchina V."/>
            <person name="Kovar C."/>
            <person name="Mata R."/>
            <person name="Mathew T."/>
            <person name="Ngo R."/>
            <person name="Nguyen L."/>
            <person name="Nguyen N."/>
            <person name="Okwuonu G."/>
            <person name="Ongeri F."/>
            <person name="Pham C."/>
            <person name="Simmons D."/>
            <person name="Wilczek-Boney K."/>
            <person name="Hale W."/>
            <person name="Jakkamsetti A."/>
            <person name="Pham P."/>
            <person name="Ruth R."/>
            <person name="San Lucas F."/>
            <person name="Warren J."/>
            <person name="Zhang J."/>
            <person name="Zhao Z."/>
            <person name="Zhou C."/>
            <person name="Zhu D."/>
            <person name="Lee S."/>
            <person name="Bess C."/>
            <person name="Blankenburg K."/>
            <person name="Forbes L."/>
            <person name="Fu Q."/>
            <person name="Gubbala S."/>
            <person name="Hirani K."/>
            <person name="Jayaseelan J.C."/>
            <person name="Lara F."/>
            <person name="Munidasa M."/>
            <person name="Palculict T."/>
            <person name="Patil S."/>
            <person name="Pu L.-L."/>
            <person name="Saada N."/>
            <person name="Tang L."/>
            <person name="Weissenberger G."/>
            <person name="Zhu Y."/>
            <person name="Hemphill L."/>
            <person name="Shang Y."/>
            <person name="Youmans B."/>
            <person name="Ayvaz T."/>
            <person name="Ross M."/>
            <person name="Santibanez J."/>
            <person name="Aqrawi P."/>
            <person name="Gross S."/>
            <person name="Joshi V."/>
            <person name="Fowler G."/>
            <person name="Nazareth L."/>
            <person name="Reid J."/>
            <person name="Worley K."/>
            <person name="Petrosino J."/>
            <person name="Highlander S."/>
            <person name="Gibbs R."/>
        </authorList>
    </citation>
    <scope>NUCLEOTIDE SEQUENCE [LARGE SCALE GENOMIC DNA]</scope>
    <source>
        <strain evidence="9 10">DSM 10105</strain>
    </source>
</reference>
<dbReference type="EMBL" id="AEON01000001">
    <property type="protein sequence ID" value="EFT83017.1"/>
    <property type="molecule type" value="Genomic_DNA"/>
</dbReference>
<dbReference type="eggNOG" id="COG0594">
    <property type="taxonomic scope" value="Bacteria"/>
</dbReference>
<comment type="similarity">
    <text evidence="6">Belongs to the RnpA family.</text>
</comment>
<dbReference type="SUPFAM" id="SSF54211">
    <property type="entry name" value="Ribosomal protein S5 domain 2-like"/>
    <property type="match status" value="1"/>
</dbReference>
<dbReference type="InterPro" id="IPR014721">
    <property type="entry name" value="Ribsml_uS5_D2-typ_fold_subgr"/>
</dbReference>
<evidence type="ECO:0000256" key="8">
    <source>
        <dbReference type="SAM" id="MobiDB-lite"/>
    </source>
</evidence>